<evidence type="ECO:0000313" key="1">
    <source>
        <dbReference type="EMBL" id="SFV58117.1"/>
    </source>
</evidence>
<protein>
    <submittedName>
        <fullName evidence="1">Uncharacterized protein</fullName>
    </submittedName>
</protein>
<accession>A0A1W1BXC0</accession>
<dbReference type="EMBL" id="FPHL01000016">
    <property type="protein sequence ID" value="SFV58117.1"/>
    <property type="molecule type" value="Genomic_DNA"/>
</dbReference>
<reference evidence="1" key="1">
    <citation type="submission" date="2016-10" db="EMBL/GenBank/DDBJ databases">
        <authorList>
            <person name="de Groot N.N."/>
        </authorList>
    </citation>
    <scope>NUCLEOTIDE SEQUENCE</scope>
</reference>
<organism evidence="1">
    <name type="scientific">hydrothermal vent metagenome</name>
    <dbReference type="NCBI Taxonomy" id="652676"/>
    <lineage>
        <taxon>unclassified sequences</taxon>
        <taxon>metagenomes</taxon>
        <taxon>ecological metagenomes</taxon>
    </lineage>
</organism>
<name>A0A1W1BXC0_9ZZZZ</name>
<gene>
    <name evidence="1" type="ORF">MNB_SV-10-1397</name>
</gene>
<sequence>MPKMTLKQYAVKHKMSMFTVVKRVKNNKVKSETVEENGKNVVYILEEDGAEAWTEKKTETQENRDTHPGLLSRMAALENEMGLLRKEIESLKKRL</sequence>
<proteinExistence type="predicted"/>
<dbReference type="AlphaFoldDB" id="A0A1W1BXC0"/>